<dbReference type="InterPro" id="IPR040314">
    <property type="entry name" value="DOP1"/>
</dbReference>
<feature type="domain" description="DOP1-like C-terminal" evidence="10">
    <location>
        <begin position="1071"/>
        <end position="1542"/>
    </location>
</feature>
<feature type="domain" description="DOP1-like TPR" evidence="11">
    <location>
        <begin position="734"/>
        <end position="884"/>
    </location>
</feature>
<feature type="region of interest" description="Disordered" evidence="7">
    <location>
        <begin position="756"/>
        <end position="788"/>
    </location>
</feature>
<proteinExistence type="inferred from homology"/>
<dbReference type="PANTHER" id="PTHR14042">
    <property type="entry name" value="DOPEY-RELATED"/>
    <property type="match status" value="1"/>
</dbReference>
<feature type="domain" description="DOP1 N-terminal" evidence="8">
    <location>
        <begin position="2"/>
        <end position="111"/>
    </location>
</feature>
<dbReference type="Pfam" id="PF24598">
    <property type="entry name" value="DOP1_C"/>
    <property type="match status" value="1"/>
</dbReference>
<evidence type="ECO:0000259" key="8">
    <source>
        <dbReference type="Pfam" id="PF04118"/>
    </source>
</evidence>
<name>A0A4U0U9T5_9PEZI</name>
<feature type="domain" description="DOP1-like middle TPR" evidence="9">
    <location>
        <begin position="134"/>
        <end position="335"/>
    </location>
</feature>
<evidence type="ECO:0000313" key="12">
    <source>
        <dbReference type="EMBL" id="TKA32113.1"/>
    </source>
</evidence>
<evidence type="ECO:0000256" key="1">
    <source>
        <dbReference type="ARBA" id="ARBA00004395"/>
    </source>
</evidence>
<dbReference type="Pfam" id="PF24597">
    <property type="entry name" value="TPR_DOP1_M"/>
    <property type="match status" value="1"/>
</dbReference>
<dbReference type="GO" id="GO:0000139">
    <property type="term" value="C:Golgi membrane"/>
    <property type="evidence" value="ECO:0007669"/>
    <property type="project" value="UniProtKB-SubCell"/>
</dbReference>
<gene>
    <name evidence="12" type="ORF">B0A50_01360</name>
</gene>
<dbReference type="EMBL" id="NAJL01000006">
    <property type="protein sequence ID" value="TKA32113.1"/>
    <property type="molecule type" value="Genomic_DNA"/>
</dbReference>
<dbReference type="GO" id="GO:0015031">
    <property type="term" value="P:protein transport"/>
    <property type="evidence" value="ECO:0007669"/>
    <property type="project" value="UniProtKB-KW"/>
</dbReference>
<keyword evidence="3" id="KW-0653">Protein transport</keyword>
<dbReference type="InterPro" id="IPR007249">
    <property type="entry name" value="DOP1_N"/>
</dbReference>
<dbReference type="Proteomes" id="UP000308549">
    <property type="component" value="Unassembled WGS sequence"/>
</dbReference>
<sequence>MARRLPLFAARADQSTGPPVETLSAEAEAATSPEPGLLIRCFVAGLSDHQILVQRGFLDLLVTHLPIHSTVLCNKAEQADMDRLVAAALSVLLRRDMSLNKRLWTWFLGPEPKDESSNDHISSSDSQQTSQIEYFKTFALTALERCVLAMFQANISSPAQLARPFRICLSLMDRWEISSMVVPKVFLPSFQSLHAYSLRQTTDSTAEVIRSANLFFDGVESHLMWQTFNSLLRDHPNGSPFSGLQLFEWIIAHFNVKEEEMVSVHIPLTTLYLLSALSERQQVREDVTAQQAIFRTTHKLLNLMPSRVFENSIDSTRAVPPTANEEACAYVEEFYRDSSPTDSRVKLPITGAALGQALVGRTTILIGALIQRQDAANFTSCVTMLGMLLTKAPINSIAEADQLLETIRTTLDSAHSEGARIPFQVVTSIVSLLACLLSKAIVSRGSLSRLEPQLTAQLWQYLSPHHVKHQVEAARAVWQLDDLMAPEDNIKVSLTSFMRVASSVPGHTSSRRDTLPALTHFTALWSHSIPATPLNSKFTLPGSVRRGSAAPVVSDPARTARRIDVLSGPLLLALGVLHDASSREAEYLRGWLSTVMSLDKILDLPLRRIYALMLESKPECGRRHDQQRFRDLEYYFDLLRGILNTGGTWPWECLISLEIDPASPPDKMESSLSFLARTSLHILSNSTLDTLGLEENVLKLLEAIVSGPAGSEISDIDLDSRLIDRLIGALSKGEDELQVHLLQLIPTAIRLRLETESQKRLPDRPRASASMRRPSATSAKTTGNHTGPSLVLAPPPRLLHCIRAGFTSGSARSHLDRWLEFLTKILPTFAETIFASLIPLVECICGEVKTTFANLRAMTTSAEVQAKTAPDVVVLALLDALELILARAHDSLMTESLPEETPKRPSQANGALSAVAPGIFKAEGPPSKTAQANSRLTVVLAFQDAIRACLDVWTWSNHSTDTQRFDLTSAATTSHMALRLRNKTRHLLEEMFSVEPLECLEVVVARWRFAQQYNEAAAALNLLQVMQGSRPKNVIPAVLDALCSRANPSALPLFRQSSQTVDLTAVDVALFLLAYLRVTEDDAMDELWADAISFLRDVLANPLPYRMLLSPLVALVHLLAQKVGNTNFGEQRKMKRELGDIFQRLLTASFTTLSSDMIVESSRADNSSSQAGRVLTMDATDFVAVLEHAINDAEPILETNERVSAAVNTITSSLIAPAFRAKSFPRNITVGLLTLAVELQKKAPNAKSWRKEISDVMNDARLLTSPLPIMEAGWMPVMYQWSLREKDRMLDFLSRLTPPSSAGIMFGVGASAARLEADRRTQLNLRRICLLLLASPEDTWTMHLRDFEEKLVELSAATHTSSPSSAIKAELLMFCMALILALSPMQLSPLWPTINGLLQAALLSLDPGNGSEQNFTNLGLFQACKLLDQLTLLSPDEFQLHEWLYIADTVDAVYRPEDLTATALSDQIAEVLGSASMEDSQTVGPVDASAMTLGKRRRLLLSADTQMDIDDVKALPREEFGRTVLRPFLSQLSIHTYEGNYSMEAPDVESCRRRLLHDVLDLSTVVE</sequence>
<evidence type="ECO:0000256" key="5">
    <source>
        <dbReference type="ARBA" id="ARBA00023136"/>
    </source>
</evidence>
<evidence type="ECO:0000256" key="3">
    <source>
        <dbReference type="ARBA" id="ARBA00022927"/>
    </source>
</evidence>
<dbReference type="PANTHER" id="PTHR14042:SF24">
    <property type="entry name" value="PROTEIN DOPEY-1 HOMOLOG"/>
    <property type="match status" value="1"/>
</dbReference>
<evidence type="ECO:0000256" key="7">
    <source>
        <dbReference type="SAM" id="MobiDB-lite"/>
    </source>
</evidence>
<dbReference type="InterPro" id="IPR056458">
    <property type="entry name" value="TPR_DOP1_M"/>
</dbReference>
<keyword evidence="5" id="KW-0472">Membrane</keyword>
<keyword evidence="13" id="KW-1185">Reference proteome</keyword>
<keyword evidence="4" id="KW-0333">Golgi apparatus</keyword>
<evidence type="ECO:0000256" key="4">
    <source>
        <dbReference type="ARBA" id="ARBA00023034"/>
    </source>
</evidence>
<feature type="compositionally biased region" description="Low complexity" evidence="7">
    <location>
        <begin position="767"/>
        <end position="779"/>
    </location>
</feature>
<dbReference type="Pfam" id="PF04118">
    <property type="entry name" value="Dopey_N"/>
    <property type="match status" value="1"/>
</dbReference>
<dbReference type="GO" id="GO:0006895">
    <property type="term" value="P:Golgi to endosome transport"/>
    <property type="evidence" value="ECO:0007669"/>
    <property type="project" value="InterPro"/>
</dbReference>
<comment type="similarity">
    <text evidence="6">Belongs to the DOP1 family.</text>
</comment>
<dbReference type="GO" id="GO:0005768">
    <property type="term" value="C:endosome"/>
    <property type="evidence" value="ECO:0007669"/>
    <property type="project" value="TreeGrafter"/>
</dbReference>
<evidence type="ECO:0000313" key="13">
    <source>
        <dbReference type="Proteomes" id="UP000308549"/>
    </source>
</evidence>
<accession>A0A4U0U9T5</accession>
<evidence type="ECO:0000259" key="10">
    <source>
        <dbReference type="Pfam" id="PF24598"/>
    </source>
</evidence>
<dbReference type="GO" id="GO:0005829">
    <property type="term" value="C:cytosol"/>
    <property type="evidence" value="ECO:0007669"/>
    <property type="project" value="GOC"/>
</dbReference>
<dbReference type="InterPro" id="IPR016024">
    <property type="entry name" value="ARM-type_fold"/>
</dbReference>
<reference evidence="12 13" key="1">
    <citation type="submission" date="2017-03" db="EMBL/GenBank/DDBJ databases">
        <title>Genomes of endolithic fungi from Antarctica.</title>
        <authorList>
            <person name="Coleine C."/>
            <person name="Masonjones S."/>
            <person name="Stajich J.E."/>
        </authorList>
    </citation>
    <scope>NUCLEOTIDE SEQUENCE [LARGE SCALE GENOMIC DNA]</scope>
    <source>
        <strain evidence="12 13">CCFEE 6315</strain>
    </source>
</reference>
<dbReference type="OrthoDB" id="297643at2759"/>
<dbReference type="InterPro" id="IPR056457">
    <property type="entry name" value="DOP1_C"/>
</dbReference>
<evidence type="ECO:0000259" key="9">
    <source>
        <dbReference type="Pfam" id="PF24597"/>
    </source>
</evidence>
<dbReference type="SUPFAM" id="SSF48371">
    <property type="entry name" value="ARM repeat"/>
    <property type="match status" value="1"/>
</dbReference>
<evidence type="ECO:0000256" key="6">
    <source>
        <dbReference type="ARBA" id="ARBA00046326"/>
    </source>
</evidence>
<evidence type="ECO:0000259" key="11">
    <source>
        <dbReference type="Pfam" id="PF24601"/>
    </source>
</evidence>
<dbReference type="GO" id="GO:0005802">
    <property type="term" value="C:trans-Golgi network"/>
    <property type="evidence" value="ECO:0007669"/>
    <property type="project" value="TreeGrafter"/>
</dbReference>
<comment type="caution">
    <text evidence="12">The sequence shown here is derived from an EMBL/GenBank/DDBJ whole genome shotgun (WGS) entry which is preliminary data.</text>
</comment>
<organism evidence="12 13">
    <name type="scientific">Salinomyces thailandicus</name>
    <dbReference type="NCBI Taxonomy" id="706561"/>
    <lineage>
        <taxon>Eukaryota</taxon>
        <taxon>Fungi</taxon>
        <taxon>Dikarya</taxon>
        <taxon>Ascomycota</taxon>
        <taxon>Pezizomycotina</taxon>
        <taxon>Dothideomycetes</taxon>
        <taxon>Dothideomycetidae</taxon>
        <taxon>Mycosphaerellales</taxon>
        <taxon>Teratosphaeriaceae</taxon>
        <taxon>Salinomyces</taxon>
    </lineage>
</organism>
<evidence type="ECO:0000256" key="2">
    <source>
        <dbReference type="ARBA" id="ARBA00022448"/>
    </source>
</evidence>
<protein>
    <submittedName>
        <fullName evidence="12">Uncharacterized protein</fullName>
    </submittedName>
</protein>
<dbReference type="InterPro" id="IPR056459">
    <property type="entry name" value="TPR_DOP1"/>
</dbReference>
<dbReference type="Pfam" id="PF24601">
    <property type="entry name" value="TPR_DOP1"/>
    <property type="match status" value="1"/>
</dbReference>
<feature type="compositionally biased region" description="Basic and acidic residues" evidence="7">
    <location>
        <begin position="756"/>
        <end position="766"/>
    </location>
</feature>
<comment type="subcellular location">
    <subcellularLocation>
        <location evidence="1">Golgi apparatus membrane</location>
        <topology evidence="1">Peripheral membrane protein</topology>
    </subcellularLocation>
</comment>
<keyword evidence="2" id="KW-0813">Transport</keyword>